<sequence>MTDPNWQPQPGPQHSGGYGYGQPGQPGQPVPQDQPGYGQELQPYGQQGYGTNPGQAGYGQGYGTDPGQGGYGQQGYGTNPGQAGYGQGYGTDPGQAGYGQQGYGTDPAYGAYGQQGYGQQGYEQQGYGQAGYGQAYAAPGYPQQNKTNGMSIASLVLGIVGIFTCGLTSVVGVILGHVAMSQIKRSGEEGRGMAIAGLVCSYVVIGIYALIFAIYGFAFLAFFTTAASTSGS</sequence>
<gene>
    <name evidence="4" type="ORF">D5H75_07065</name>
</gene>
<accession>A0A3A4B7L6</accession>
<evidence type="ECO:0000259" key="3">
    <source>
        <dbReference type="Pfam" id="PF13828"/>
    </source>
</evidence>
<keyword evidence="2" id="KW-1133">Transmembrane helix</keyword>
<dbReference type="RefSeq" id="WP_119925521.1">
    <property type="nucleotide sequence ID" value="NZ_QZEY01000002.1"/>
</dbReference>
<evidence type="ECO:0000313" key="5">
    <source>
        <dbReference type="Proteomes" id="UP000265768"/>
    </source>
</evidence>
<evidence type="ECO:0000256" key="1">
    <source>
        <dbReference type="SAM" id="MobiDB-lite"/>
    </source>
</evidence>
<feature type="compositionally biased region" description="Gly residues" evidence="1">
    <location>
        <begin position="83"/>
        <end position="102"/>
    </location>
</feature>
<dbReference type="Pfam" id="PF13828">
    <property type="entry name" value="DUF4190"/>
    <property type="match status" value="1"/>
</dbReference>
<feature type="domain" description="DUF4190" evidence="3">
    <location>
        <begin position="150"/>
        <end position="210"/>
    </location>
</feature>
<keyword evidence="2" id="KW-0812">Transmembrane</keyword>
<dbReference type="InterPro" id="IPR025241">
    <property type="entry name" value="DUF4190"/>
</dbReference>
<proteinExistence type="predicted"/>
<dbReference type="Proteomes" id="UP000265768">
    <property type="component" value="Unassembled WGS sequence"/>
</dbReference>
<comment type="caution">
    <text evidence="4">The sequence shown here is derived from an EMBL/GenBank/DDBJ whole genome shotgun (WGS) entry which is preliminary data.</text>
</comment>
<keyword evidence="2" id="KW-0472">Membrane</keyword>
<dbReference type="OrthoDB" id="4374883at2"/>
<feature type="compositionally biased region" description="Gly residues" evidence="1">
    <location>
        <begin position="14"/>
        <end position="24"/>
    </location>
</feature>
<evidence type="ECO:0000256" key="2">
    <source>
        <dbReference type="SAM" id="Phobius"/>
    </source>
</evidence>
<reference evidence="4 5" key="1">
    <citation type="submission" date="2018-09" db="EMBL/GenBank/DDBJ databases">
        <title>YIM 75507 draft genome.</title>
        <authorList>
            <person name="Tang S."/>
            <person name="Feng Y."/>
        </authorList>
    </citation>
    <scope>NUCLEOTIDE SEQUENCE [LARGE SCALE GENOMIC DNA]</scope>
    <source>
        <strain evidence="4 5">YIM 75507</strain>
    </source>
</reference>
<feature type="compositionally biased region" description="Low complexity" evidence="1">
    <location>
        <begin position="25"/>
        <end position="39"/>
    </location>
</feature>
<dbReference type="AlphaFoldDB" id="A0A3A4B7L6"/>
<keyword evidence="5" id="KW-1185">Reference proteome</keyword>
<feature type="transmembrane region" description="Helical" evidence="2">
    <location>
        <begin position="152"/>
        <end position="175"/>
    </location>
</feature>
<dbReference type="EMBL" id="QZEY01000002">
    <property type="protein sequence ID" value="RJL34221.1"/>
    <property type="molecule type" value="Genomic_DNA"/>
</dbReference>
<organism evidence="4 5">
    <name type="scientific">Bailinhaonella thermotolerans</name>
    <dbReference type="NCBI Taxonomy" id="1070861"/>
    <lineage>
        <taxon>Bacteria</taxon>
        <taxon>Bacillati</taxon>
        <taxon>Actinomycetota</taxon>
        <taxon>Actinomycetes</taxon>
        <taxon>Streptosporangiales</taxon>
        <taxon>Streptosporangiaceae</taxon>
        <taxon>Bailinhaonella</taxon>
    </lineage>
</organism>
<evidence type="ECO:0000313" key="4">
    <source>
        <dbReference type="EMBL" id="RJL34221.1"/>
    </source>
</evidence>
<feature type="region of interest" description="Disordered" evidence="1">
    <location>
        <begin position="1"/>
        <end position="102"/>
    </location>
</feature>
<feature type="transmembrane region" description="Helical" evidence="2">
    <location>
        <begin position="195"/>
        <end position="223"/>
    </location>
</feature>
<feature type="compositionally biased region" description="Gly residues" evidence="1">
    <location>
        <begin position="56"/>
        <end position="75"/>
    </location>
</feature>
<name>A0A3A4B7L6_9ACTN</name>
<protein>
    <submittedName>
        <fullName evidence="4">DUF4190 domain-containing protein</fullName>
    </submittedName>
</protein>